<dbReference type="Pfam" id="PF00378">
    <property type="entry name" value="ECH_1"/>
    <property type="match status" value="1"/>
</dbReference>
<dbReference type="RefSeq" id="WP_284325373.1">
    <property type="nucleotide sequence ID" value="NZ_BSPP01000007.1"/>
</dbReference>
<dbReference type="PANTHER" id="PTHR23309">
    <property type="entry name" value="3-HYDROXYACYL-COA DEHYROGENASE"/>
    <property type="match status" value="1"/>
</dbReference>
<dbReference type="InterPro" id="IPR008927">
    <property type="entry name" value="6-PGluconate_DH-like_C_sf"/>
</dbReference>
<dbReference type="Gene3D" id="3.40.50.720">
    <property type="entry name" value="NAD(P)-binding Rossmann-like Domain"/>
    <property type="match status" value="1"/>
</dbReference>
<keyword evidence="6" id="KW-1185">Reference proteome</keyword>
<dbReference type="AlphaFoldDB" id="A0AA37X0S2"/>
<dbReference type="InterPro" id="IPR013328">
    <property type="entry name" value="6PGD_dom2"/>
</dbReference>
<sequence length="606" mass="61319">MDGKPVTDAVRVARDGAVLLLILAQPPVNSMTHPLRAALSKSLALGLAADVSAVVIASDIAAFSAGATLSEGGQSVQEPSLATLCAQVENFPKPVIVALNGSTMGAGLELALAAHGRIAAPAAQLGLPAVALGLVPEAGSSQRLPRLVGAAAALKLLLEPGALSATQALLIGLVDQVVEGDLRAQAAGMARQMAVGGAWVKAGDRGEGLRDGKAYQAAVAAARLKHQGTPLPAVSRLIDCVAAAQLLPFAQGLAFEAAAYEDLAASAEARGLQHAFQAERRAAFPPAWLAQATVGPLSSLAVWGAAGFGADLVAQALAAGLRVCLFDPSRDALVAALQKIAERQEVAVAAGRLTAEARDADWARLTTGSVAVGPVDLVLNNAQAGGEIGAGFTASDVPQIQMAALPLHDAGGKVALRAAPAAGLIAELGVGPQAPPTLAALGLALGRRLGWVVLVTGPGGPIEQRLRATLSAAIAQLERDGTARGVIAAALGSYGFGAKGAVPNTGPEARAVLDACLAALANEGARLMSQGVARRPSDVDAAAVLNGIFPRWHGGPLFQADQRGLLVLRAYLRKRAEHAPALYAPDLLLDRLIADGQNFAALNRLD</sequence>
<dbReference type="CDD" id="cd06558">
    <property type="entry name" value="crotonase-like"/>
    <property type="match status" value="1"/>
</dbReference>
<dbReference type="Gene3D" id="3.90.226.10">
    <property type="entry name" value="2-enoyl-CoA Hydratase, Chain A, domain 1"/>
    <property type="match status" value="1"/>
</dbReference>
<evidence type="ECO:0000313" key="6">
    <source>
        <dbReference type="Proteomes" id="UP001157355"/>
    </source>
</evidence>
<dbReference type="GO" id="GO:0016829">
    <property type="term" value="F:lyase activity"/>
    <property type="evidence" value="ECO:0007669"/>
    <property type="project" value="UniProtKB-KW"/>
</dbReference>
<dbReference type="GO" id="GO:0070403">
    <property type="term" value="F:NAD+ binding"/>
    <property type="evidence" value="ECO:0007669"/>
    <property type="project" value="InterPro"/>
</dbReference>
<dbReference type="PANTHER" id="PTHR23309:SF49">
    <property type="entry name" value="PEROXISOMAL BIFUNCTIONAL ENZYME"/>
    <property type="match status" value="1"/>
</dbReference>
<proteinExistence type="predicted"/>
<keyword evidence="2" id="KW-0456">Lyase</keyword>
<evidence type="ECO:0000256" key="1">
    <source>
        <dbReference type="ARBA" id="ARBA00023235"/>
    </source>
</evidence>
<dbReference type="EMBL" id="BSPP01000007">
    <property type="protein sequence ID" value="GLS87199.1"/>
    <property type="molecule type" value="Genomic_DNA"/>
</dbReference>
<name>A0AA37X0S2_9RHOB</name>
<dbReference type="SUPFAM" id="SSF48179">
    <property type="entry name" value="6-phosphogluconate dehydrogenase C-terminal domain-like"/>
    <property type="match status" value="1"/>
</dbReference>
<feature type="domain" description="3-hydroxyacyl-CoA dehydrogenase NAD binding" evidence="4">
    <location>
        <begin position="300"/>
        <end position="367"/>
    </location>
</feature>
<dbReference type="Proteomes" id="UP001157355">
    <property type="component" value="Unassembled WGS sequence"/>
</dbReference>
<organism evidence="5 6">
    <name type="scientific">Cypionkella aquatica</name>
    <dbReference type="NCBI Taxonomy" id="1756042"/>
    <lineage>
        <taxon>Bacteria</taxon>
        <taxon>Pseudomonadati</taxon>
        <taxon>Pseudomonadota</taxon>
        <taxon>Alphaproteobacteria</taxon>
        <taxon>Rhodobacterales</taxon>
        <taxon>Paracoccaceae</taxon>
        <taxon>Cypionkella</taxon>
    </lineage>
</organism>
<dbReference type="GO" id="GO:0016853">
    <property type="term" value="F:isomerase activity"/>
    <property type="evidence" value="ECO:0007669"/>
    <property type="project" value="UniProtKB-KW"/>
</dbReference>
<reference evidence="5 6" key="1">
    <citation type="journal article" date="2014" name="Int. J. Syst. Evol. Microbiol.">
        <title>Complete genome sequence of Corynebacterium casei LMG S-19264T (=DSM 44701T), isolated from a smear-ripened cheese.</title>
        <authorList>
            <consortium name="US DOE Joint Genome Institute (JGI-PGF)"/>
            <person name="Walter F."/>
            <person name="Albersmeier A."/>
            <person name="Kalinowski J."/>
            <person name="Ruckert C."/>
        </authorList>
    </citation>
    <scope>NUCLEOTIDE SEQUENCE [LARGE SCALE GENOMIC DNA]</scope>
    <source>
        <strain evidence="5 6">NBRC 111766</strain>
    </source>
</reference>
<accession>A0AA37X0S2</accession>
<dbReference type="GO" id="GO:0006631">
    <property type="term" value="P:fatty acid metabolic process"/>
    <property type="evidence" value="ECO:0007669"/>
    <property type="project" value="InterPro"/>
</dbReference>
<comment type="caution">
    <text evidence="5">The sequence shown here is derived from an EMBL/GenBank/DDBJ whole genome shotgun (WGS) entry which is preliminary data.</text>
</comment>
<evidence type="ECO:0000256" key="2">
    <source>
        <dbReference type="ARBA" id="ARBA00023239"/>
    </source>
</evidence>
<dbReference type="InterPro" id="IPR006176">
    <property type="entry name" value="3-OHacyl-CoA_DH_NAD-bd"/>
</dbReference>
<dbReference type="InterPro" id="IPR001753">
    <property type="entry name" value="Enoyl-CoA_hydra/iso"/>
</dbReference>
<evidence type="ECO:0000259" key="4">
    <source>
        <dbReference type="Pfam" id="PF02737"/>
    </source>
</evidence>
<dbReference type="SUPFAM" id="SSF52096">
    <property type="entry name" value="ClpP/crotonase"/>
    <property type="match status" value="1"/>
</dbReference>
<keyword evidence="3" id="KW-0511">Multifunctional enzyme</keyword>
<dbReference type="InterPro" id="IPR029045">
    <property type="entry name" value="ClpP/crotonase-like_dom_sf"/>
</dbReference>
<keyword evidence="1" id="KW-0413">Isomerase</keyword>
<evidence type="ECO:0000256" key="3">
    <source>
        <dbReference type="ARBA" id="ARBA00023268"/>
    </source>
</evidence>
<dbReference type="Gene3D" id="1.10.1040.10">
    <property type="entry name" value="N-(1-d-carboxylethyl)-l-norvaline Dehydrogenase, domain 2"/>
    <property type="match status" value="1"/>
</dbReference>
<protein>
    <recommendedName>
        <fullName evidence="4">3-hydroxyacyl-CoA dehydrogenase NAD binding domain-containing protein</fullName>
    </recommendedName>
</protein>
<evidence type="ECO:0000313" key="5">
    <source>
        <dbReference type="EMBL" id="GLS87199.1"/>
    </source>
</evidence>
<dbReference type="Pfam" id="PF02737">
    <property type="entry name" value="3HCDH_N"/>
    <property type="match status" value="1"/>
</dbReference>
<gene>
    <name evidence="5" type="ORF">GCM10010873_21730</name>
</gene>